<keyword evidence="6" id="KW-1185">Reference proteome</keyword>
<comment type="caution">
    <text evidence="5">The sequence shown here is derived from an EMBL/GenBank/DDBJ whole genome shotgun (WGS) entry which is preliminary data.</text>
</comment>
<feature type="compositionally biased region" description="Basic residues" evidence="4">
    <location>
        <begin position="355"/>
        <end position="365"/>
    </location>
</feature>
<dbReference type="Pfam" id="PF09712">
    <property type="entry name" value="PHA_synth_III_E"/>
    <property type="match status" value="1"/>
</dbReference>
<evidence type="ECO:0000256" key="2">
    <source>
        <dbReference type="ARBA" id="ARBA00019066"/>
    </source>
</evidence>
<evidence type="ECO:0000256" key="1">
    <source>
        <dbReference type="ARBA" id="ARBA00004683"/>
    </source>
</evidence>
<accession>A0ABV7RLU5</accession>
<reference evidence="6" key="1">
    <citation type="journal article" date="2019" name="Int. J. Syst. Evol. Microbiol.">
        <title>The Global Catalogue of Microorganisms (GCM) 10K type strain sequencing project: providing services to taxonomists for standard genome sequencing and annotation.</title>
        <authorList>
            <consortium name="The Broad Institute Genomics Platform"/>
            <consortium name="The Broad Institute Genome Sequencing Center for Infectious Disease"/>
            <person name="Wu L."/>
            <person name="Ma J."/>
        </authorList>
    </citation>
    <scope>NUCLEOTIDE SEQUENCE [LARGE SCALE GENOMIC DNA]</scope>
    <source>
        <strain evidence="6">KCTC 42875</strain>
    </source>
</reference>
<evidence type="ECO:0000313" key="6">
    <source>
        <dbReference type="Proteomes" id="UP001595740"/>
    </source>
</evidence>
<feature type="compositionally biased region" description="Low complexity" evidence="4">
    <location>
        <begin position="303"/>
        <end position="354"/>
    </location>
</feature>
<protein>
    <recommendedName>
        <fullName evidence="2">Poly(3-hydroxyalkanoate) polymerase subunit PhaE</fullName>
    </recommendedName>
</protein>
<sequence>MAKQGFGSDHFDALARRYWNAWGEALRGASGSEAPDPAASTTPGWNEAIDWWSQLARSSVSGGSGQADATIARFSTQASAWFGQMQQLAARFAGRDADAAEIVQAWKQALGGEGANPFADLLGSLHGPGQHDLSDWWQQVAPHLQRWQRESGAWLDAPAFGFAREHQQRWQRLAQAQLDSQQQSQAYQALLAEAVQDAFARFERKLTERSEPGRQIDSARALFDLWIDAAEEAYADIALSPRFRDAYAALVNSQMRLRANVQAEIEQASAQLGMPTRTELDSAHRKIVQLERELRQLRDMVQAQAAATSDPAPAAVKPGTKPRAAGKRAAVAKPAAKPVKKPAAAKARQTTATKPTKHKPVKGKR</sequence>
<evidence type="ECO:0000256" key="3">
    <source>
        <dbReference type="ARBA" id="ARBA00022752"/>
    </source>
</evidence>
<dbReference type="EMBL" id="JBHRXK010000001">
    <property type="protein sequence ID" value="MFC3549702.1"/>
    <property type="molecule type" value="Genomic_DNA"/>
</dbReference>
<organism evidence="5 6">
    <name type="scientific">Lysobacter cavernae</name>
    <dbReference type="NCBI Taxonomy" id="1685901"/>
    <lineage>
        <taxon>Bacteria</taxon>
        <taxon>Pseudomonadati</taxon>
        <taxon>Pseudomonadota</taxon>
        <taxon>Gammaproteobacteria</taxon>
        <taxon>Lysobacterales</taxon>
        <taxon>Lysobacteraceae</taxon>
        <taxon>Lysobacter</taxon>
    </lineage>
</organism>
<dbReference type="InterPro" id="IPR010123">
    <property type="entry name" value="PHA_synth_III_E"/>
</dbReference>
<name>A0ABV7RLU5_9GAMM</name>
<feature type="region of interest" description="Disordered" evidence="4">
    <location>
        <begin position="303"/>
        <end position="365"/>
    </location>
</feature>
<proteinExistence type="predicted"/>
<evidence type="ECO:0000256" key="4">
    <source>
        <dbReference type="SAM" id="MobiDB-lite"/>
    </source>
</evidence>
<gene>
    <name evidence="5" type="primary">phaE</name>
    <name evidence="5" type="ORF">ACFOLC_01580</name>
</gene>
<evidence type="ECO:0000313" key="5">
    <source>
        <dbReference type="EMBL" id="MFC3549702.1"/>
    </source>
</evidence>
<keyword evidence="3" id="KW-0583">PHB biosynthesis</keyword>
<comment type="pathway">
    <text evidence="1">Biopolymer metabolism; poly-(R)-3-hydroxybutanoate biosynthesis.</text>
</comment>
<dbReference type="RefSeq" id="WP_386756972.1">
    <property type="nucleotide sequence ID" value="NZ_JBHRXK010000001.1"/>
</dbReference>
<dbReference type="Proteomes" id="UP001595740">
    <property type="component" value="Unassembled WGS sequence"/>
</dbReference>
<dbReference type="NCBIfam" id="TIGR01834">
    <property type="entry name" value="PHA_synth_III_E"/>
    <property type="match status" value="1"/>
</dbReference>